<dbReference type="GO" id="GO:0005829">
    <property type="term" value="C:cytosol"/>
    <property type="evidence" value="ECO:0007669"/>
    <property type="project" value="TreeGrafter"/>
</dbReference>
<name>A0A076EXR5_RHOOP</name>
<accession>A0A076EXR5</accession>
<dbReference type="eggNOG" id="COG0146">
    <property type="taxonomic scope" value="Bacteria"/>
</dbReference>
<organism evidence="2 3">
    <name type="scientific">Rhodococcus opacus</name>
    <name type="common">Nocardia opaca</name>
    <dbReference type="NCBI Taxonomy" id="37919"/>
    <lineage>
        <taxon>Bacteria</taxon>
        <taxon>Bacillati</taxon>
        <taxon>Actinomycetota</taxon>
        <taxon>Actinomycetes</taxon>
        <taxon>Mycobacteriales</taxon>
        <taxon>Nocardiaceae</taxon>
        <taxon>Rhodococcus</taxon>
    </lineage>
</organism>
<dbReference type="RefSeq" id="WP_128640991.1">
    <property type="nucleotide sequence ID" value="NZ_CP008947.1"/>
</dbReference>
<evidence type="ECO:0000259" key="1">
    <source>
        <dbReference type="Pfam" id="PF02538"/>
    </source>
</evidence>
<dbReference type="GO" id="GO:0006749">
    <property type="term" value="P:glutathione metabolic process"/>
    <property type="evidence" value="ECO:0007669"/>
    <property type="project" value="TreeGrafter"/>
</dbReference>
<dbReference type="PANTHER" id="PTHR11365:SF23">
    <property type="entry name" value="HYPOTHETICAL 5-OXOPROLINASE (EUROFUNG)-RELATED"/>
    <property type="match status" value="1"/>
</dbReference>
<dbReference type="GO" id="GO:0017168">
    <property type="term" value="F:5-oxoprolinase (ATP-hydrolyzing) activity"/>
    <property type="evidence" value="ECO:0007669"/>
    <property type="project" value="TreeGrafter"/>
</dbReference>
<protein>
    <submittedName>
        <fullName evidence="2">N-methylhydantoinase</fullName>
    </submittedName>
</protein>
<gene>
    <name evidence="2" type="ORF">EP51_27400</name>
</gene>
<dbReference type="Proteomes" id="UP000028488">
    <property type="component" value="Chromosome"/>
</dbReference>
<dbReference type="AlphaFoldDB" id="A0A076EXR5"/>
<dbReference type="InterPro" id="IPR003692">
    <property type="entry name" value="Hydantoinase_B"/>
</dbReference>
<sequence>MTTTIPAPVAGADILLRDLTDAQFRELYDCDRFTATVLSNRLSYSVQHVVTGLLHRAFSPIIALSYDFAACICAPPEQDYTMSAVTSGLSVFLGTMSDGVRVAVEEYGPERLVPGDLLICNDVYRMGNHPNDVCFIRPVFHDEKIAGFMVLRAHQLDIGGDVPGGFSGTKRNVYENGLVISPRLLYHAGEPVRETFSMIFDNVRMSELLLPDFKTIQGCCTLGEQLIHETIERYGIEAYLGSLRYACDASAESMRHAIASIPDGDYEGAGSVDADGVDADEEYVIKVALRKRGTKVEVDFSGSSRQARTSINAGALDAKSAIGVGLKMLLAPGSDFTSGTFRDIDLVIPPGTITSALPPDGAIFCYWEIEAVIFTVLLRALEPVLGANAIGGDFGSTNVHNANGVGPDGTPWFCSAMAGGENGPWGASQVGDGDSCSCNYLLNIMSPSTESLEVDFPLRIMRREYIPDTAGAGLNRGGAAIARDIQYTQAAQHQTMPLRFRRPSGIGVHGGHDGALGGVWIFGQDGAPTSGTGILVDSDDSVYTDSVAVAGTLNPQTQVPDVDGSYFYFGQTPIWTTKPGATWRYLTNGGGGWGDPLERDPERVKLDVRDGYVTIAGAERDFGVVITGDPHFDPEGLHVDVEATRQRRTTAKKPG</sequence>
<feature type="domain" description="Hydantoinase B/oxoprolinase" evidence="1">
    <location>
        <begin position="31"/>
        <end position="596"/>
    </location>
</feature>
<proteinExistence type="predicted"/>
<dbReference type="InterPro" id="IPR045079">
    <property type="entry name" value="Oxoprolinase-like"/>
</dbReference>
<dbReference type="Pfam" id="PF02538">
    <property type="entry name" value="Hydantoinase_B"/>
    <property type="match status" value="1"/>
</dbReference>
<evidence type="ECO:0000313" key="3">
    <source>
        <dbReference type="Proteomes" id="UP000028488"/>
    </source>
</evidence>
<dbReference type="EMBL" id="CP008947">
    <property type="protein sequence ID" value="AII08144.1"/>
    <property type="molecule type" value="Genomic_DNA"/>
</dbReference>
<dbReference type="PANTHER" id="PTHR11365">
    <property type="entry name" value="5-OXOPROLINASE RELATED"/>
    <property type="match status" value="1"/>
</dbReference>
<reference evidence="2 3" key="1">
    <citation type="submission" date="2014-07" db="EMBL/GenBank/DDBJ databases">
        <title>Genome Sequence of Rhodococcus opacus Strain R7, a Biodegrader of Mono- and Polycyclic Aromatic Hydrocarbons.</title>
        <authorList>
            <person name="Di Gennaro P."/>
            <person name="Zampolli J."/>
            <person name="Presti I."/>
            <person name="Cappelletti M."/>
            <person name="D'Ursi P."/>
            <person name="Orro A."/>
            <person name="Mezzelani A."/>
            <person name="Milanesi L."/>
        </authorList>
    </citation>
    <scope>NUCLEOTIDE SEQUENCE [LARGE SCALE GENOMIC DNA]</scope>
    <source>
        <strain evidence="2 3">R7</strain>
    </source>
</reference>
<evidence type="ECO:0000313" key="2">
    <source>
        <dbReference type="EMBL" id="AII08144.1"/>
    </source>
</evidence>